<accession>A0A7Y6B7N7</accession>
<evidence type="ECO:0000313" key="4">
    <source>
        <dbReference type="Proteomes" id="UP000536441"/>
    </source>
</evidence>
<reference evidence="3 4" key="1">
    <citation type="submission" date="2020-05" db="EMBL/GenBank/DDBJ databases">
        <title>Genome Sequencing of Type Strains.</title>
        <authorList>
            <person name="Lemaire J.F."/>
            <person name="Inderbitzin P."/>
            <person name="Gregorio O.A."/>
            <person name="Collins S.B."/>
            <person name="Wespe N."/>
            <person name="Knight-Connoni V."/>
        </authorList>
    </citation>
    <scope>NUCLEOTIDE SEQUENCE [LARGE SCALE GENOMIC DNA]</scope>
    <source>
        <strain evidence="3 4">DSM 100049</strain>
    </source>
</reference>
<sequence length="119" mass="13059">MPLTNRRILVVEDEYMLAQDMLLELQDAGAVVIGPEPSVARALMRINEETTIDAVVLDVNLGGEQAFPVADALVAKRIPFVFASGYDDDAMTSRYPDAVNCAKPFSFRTLMRSLEAVLP</sequence>
<keyword evidence="4" id="KW-1185">Reference proteome</keyword>
<dbReference type="SMART" id="SM00448">
    <property type="entry name" value="REC"/>
    <property type="match status" value="1"/>
</dbReference>
<protein>
    <submittedName>
        <fullName evidence="3">Response regulator</fullName>
    </submittedName>
</protein>
<dbReference type="Proteomes" id="UP000536441">
    <property type="component" value="Unassembled WGS sequence"/>
</dbReference>
<gene>
    <name evidence="3" type="ORF">HP438_13285</name>
</gene>
<dbReference type="Gene3D" id="3.40.50.2300">
    <property type="match status" value="1"/>
</dbReference>
<organism evidence="3 4">
    <name type="scientific">Sphingomonas zeae</name>
    <dbReference type="NCBI Taxonomy" id="1646122"/>
    <lineage>
        <taxon>Bacteria</taxon>
        <taxon>Pseudomonadati</taxon>
        <taxon>Pseudomonadota</taxon>
        <taxon>Alphaproteobacteria</taxon>
        <taxon>Sphingomonadales</taxon>
        <taxon>Sphingomonadaceae</taxon>
        <taxon>Sphingomonas</taxon>
    </lineage>
</organism>
<dbReference type="SUPFAM" id="SSF52172">
    <property type="entry name" value="CheY-like"/>
    <property type="match status" value="1"/>
</dbReference>
<evidence type="ECO:0000313" key="3">
    <source>
        <dbReference type="EMBL" id="NUU47942.1"/>
    </source>
</evidence>
<dbReference type="EMBL" id="JABMCH010000066">
    <property type="protein sequence ID" value="NUU47942.1"/>
    <property type="molecule type" value="Genomic_DNA"/>
</dbReference>
<feature type="domain" description="Response regulatory" evidence="2">
    <location>
        <begin position="7"/>
        <end position="118"/>
    </location>
</feature>
<evidence type="ECO:0000256" key="1">
    <source>
        <dbReference type="PROSITE-ProRule" id="PRU00169"/>
    </source>
</evidence>
<dbReference type="PROSITE" id="PS50110">
    <property type="entry name" value="RESPONSE_REGULATORY"/>
    <property type="match status" value="1"/>
</dbReference>
<keyword evidence="1" id="KW-0597">Phosphoprotein</keyword>
<evidence type="ECO:0000259" key="2">
    <source>
        <dbReference type="PROSITE" id="PS50110"/>
    </source>
</evidence>
<proteinExistence type="predicted"/>
<dbReference type="InterPro" id="IPR011006">
    <property type="entry name" value="CheY-like_superfamily"/>
</dbReference>
<dbReference type="AlphaFoldDB" id="A0A7Y6B7N7"/>
<name>A0A7Y6B7N7_9SPHN</name>
<dbReference type="GO" id="GO:0000160">
    <property type="term" value="P:phosphorelay signal transduction system"/>
    <property type="evidence" value="ECO:0007669"/>
    <property type="project" value="InterPro"/>
</dbReference>
<comment type="caution">
    <text evidence="3">The sequence shown here is derived from an EMBL/GenBank/DDBJ whole genome shotgun (WGS) entry which is preliminary data.</text>
</comment>
<dbReference type="InterPro" id="IPR001789">
    <property type="entry name" value="Sig_transdc_resp-reg_receiver"/>
</dbReference>
<feature type="modified residue" description="4-aspartylphosphate" evidence="1">
    <location>
        <position position="58"/>
    </location>
</feature>